<proteinExistence type="predicted"/>
<dbReference type="Proteomes" id="UP001054252">
    <property type="component" value="Unassembled WGS sequence"/>
</dbReference>
<name>A0AAV5LI75_9ROSI</name>
<accession>A0AAV5LI75</accession>
<reference evidence="2 3" key="1">
    <citation type="journal article" date="2021" name="Commun. Biol.">
        <title>The genome of Shorea leprosula (Dipterocarpaceae) highlights the ecological relevance of drought in aseasonal tropical rainforests.</title>
        <authorList>
            <person name="Ng K.K.S."/>
            <person name="Kobayashi M.J."/>
            <person name="Fawcett J.A."/>
            <person name="Hatakeyama M."/>
            <person name="Paape T."/>
            <person name="Ng C.H."/>
            <person name="Ang C.C."/>
            <person name="Tnah L.H."/>
            <person name="Lee C.T."/>
            <person name="Nishiyama T."/>
            <person name="Sese J."/>
            <person name="O'Brien M.J."/>
            <person name="Copetti D."/>
            <person name="Mohd Noor M.I."/>
            <person name="Ong R.C."/>
            <person name="Putra M."/>
            <person name="Sireger I.Z."/>
            <person name="Indrioko S."/>
            <person name="Kosugi Y."/>
            <person name="Izuno A."/>
            <person name="Isagi Y."/>
            <person name="Lee S.L."/>
            <person name="Shimizu K.K."/>
        </authorList>
    </citation>
    <scope>NUCLEOTIDE SEQUENCE [LARGE SCALE GENOMIC DNA]</scope>
    <source>
        <strain evidence="2">214</strain>
    </source>
</reference>
<dbReference type="EMBL" id="BPVZ01000119">
    <property type="protein sequence ID" value="GKV36868.1"/>
    <property type="molecule type" value="Genomic_DNA"/>
</dbReference>
<keyword evidence="3" id="KW-1185">Reference proteome</keyword>
<evidence type="ECO:0000313" key="3">
    <source>
        <dbReference type="Proteomes" id="UP001054252"/>
    </source>
</evidence>
<dbReference type="AlphaFoldDB" id="A0AAV5LI75"/>
<sequence>MIIKPLNLCKSFCNKTSLVSFNCAISLVFYFVDPFATYRFFFSKGSVSKV</sequence>
<evidence type="ECO:0000313" key="2">
    <source>
        <dbReference type="EMBL" id="GKV36868.1"/>
    </source>
</evidence>
<evidence type="ECO:0000256" key="1">
    <source>
        <dbReference type="SAM" id="Phobius"/>
    </source>
</evidence>
<keyword evidence="1" id="KW-0472">Membrane</keyword>
<protein>
    <submittedName>
        <fullName evidence="2">Uncharacterized protein</fullName>
    </submittedName>
</protein>
<comment type="caution">
    <text evidence="2">The sequence shown here is derived from an EMBL/GenBank/DDBJ whole genome shotgun (WGS) entry which is preliminary data.</text>
</comment>
<keyword evidence="1" id="KW-1133">Transmembrane helix</keyword>
<organism evidence="2 3">
    <name type="scientific">Rubroshorea leprosula</name>
    <dbReference type="NCBI Taxonomy" id="152421"/>
    <lineage>
        <taxon>Eukaryota</taxon>
        <taxon>Viridiplantae</taxon>
        <taxon>Streptophyta</taxon>
        <taxon>Embryophyta</taxon>
        <taxon>Tracheophyta</taxon>
        <taxon>Spermatophyta</taxon>
        <taxon>Magnoliopsida</taxon>
        <taxon>eudicotyledons</taxon>
        <taxon>Gunneridae</taxon>
        <taxon>Pentapetalae</taxon>
        <taxon>rosids</taxon>
        <taxon>malvids</taxon>
        <taxon>Malvales</taxon>
        <taxon>Dipterocarpaceae</taxon>
        <taxon>Rubroshorea</taxon>
    </lineage>
</organism>
<keyword evidence="1" id="KW-0812">Transmembrane</keyword>
<feature type="transmembrane region" description="Helical" evidence="1">
    <location>
        <begin position="12"/>
        <end position="32"/>
    </location>
</feature>
<gene>
    <name evidence="2" type="ORF">SLEP1_g44954</name>
</gene>